<gene>
    <name evidence="4" type="ORF">IZ6_07600</name>
</gene>
<dbReference type="PANTHER" id="PTHR30481:SF4">
    <property type="entry name" value="SITE-SPECIFIC DNA-METHYLTRANSFERASE (ADENINE-SPECIFIC)"/>
    <property type="match status" value="1"/>
</dbReference>
<dbReference type="Pfam" id="PF02086">
    <property type="entry name" value="MethyltransfD12"/>
    <property type="match status" value="1"/>
</dbReference>
<evidence type="ECO:0000313" key="5">
    <source>
        <dbReference type="Proteomes" id="UP000515317"/>
    </source>
</evidence>
<dbReference type="Proteomes" id="UP000515317">
    <property type="component" value="Chromosome"/>
</dbReference>
<dbReference type="GO" id="GO:0043565">
    <property type="term" value="F:sequence-specific DNA binding"/>
    <property type="evidence" value="ECO:0007669"/>
    <property type="project" value="TreeGrafter"/>
</dbReference>
<dbReference type="AlphaFoldDB" id="A0A6S6QQI4"/>
<name>A0A6S6QQI4_9HYPH</name>
<dbReference type="KEGG" id="tso:IZ6_07600"/>
<keyword evidence="3" id="KW-0949">S-adenosyl-L-methionine</keyword>
<dbReference type="GO" id="GO:1904047">
    <property type="term" value="F:S-adenosyl-L-methionine binding"/>
    <property type="evidence" value="ECO:0007669"/>
    <property type="project" value="TreeGrafter"/>
</dbReference>
<evidence type="ECO:0008006" key="6">
    <source>
        <dbReference type="Google" id="ProtNLM"/>
    </source>
</evidence>
<dbReference type="GO" id="GO:0006298">
    <property type="term" value="P:mismatch repair"/>
    <property type="evidence" value="ECO:0007669"/>
    <property type="project" value="TreeGrafter"/>
</dbReference>
<dbReference type="EMBL" id="AP023361">
    <property type="protein sequence ID" value="BCJ90025.1"/>
    <property type="molecule type" value="Genomic_DNA"/>
</dbReference>
<dbReference type="InterPro" id="IPR029063">
    <property type="entry name" value="SAM-dependent_MTases_sf"/>
</dbReference>
<evidence type="ECO:0000256" key="1">
    <source>
        <dbReference type="ARBA" id="ARBA00022603"/>
    </source>
</evidence>
<dbReference type="GO" id="GO:0009007">
    <property type="term" value="F:site-specific DNA-methyltransferase (adenine-specific) activity"/>
    <property type="evidence" value="ECO:0007669"/>
    <property type="project" value="UniProtKB-EC"/>
</dbReference>
<keyword evidence="1" id="KW-0489">Methyltransferase</keyword>
<evidence type="ECO:0000313" key="4">
    <source>
        <dbReference type="EMBL" id="BCJ90025.1"/>
    </source>
</evidence>
<evidence type="ECO:0000256" key="3">
    <source>
        <dbReference type="ARBA" id="ARBA00022691"/>
    </source>
</evidence>
<dbReference type="RefSeq" id="WP_222876686.1">
    <property type="nucleotide sequence ID" value="NZ_AP023361.1"/>
</dbReference>
<dbReference type="REBASE" id="439052">
    <property type="entry name" value="M.RbaIZ6ORF7600P"/>
</dbReference>
<dbReference type="GO" id="GO:0032259">
    <property type="term" value="P:methylation"/>
    <property type="evidence" value="ECO:0007669"/>
    <property type="project" value="UniProtKB-KW"/>
</dbReference>
<organism evidence="4 5">
    <name type="scientific">Terrihabitans soli</name>
    <dbReference type="NCBI Taxonomy" id="708113"/>
    <lineage>
        <taxon>Bacteria</taxon>
        <taxon>Pseudomonadati</taxon>
        <taxon>Pseudomonadota</taxon>
        <taxon>Alphaproteobacteria</taxon>
        <taxon>Hyphomicrobiales</taxon>
        <taxon>Terrihabitans</taxon>
    </lineage>
</organism>
<accession>A0A6S6QQI4</accession>
<dbReference type="GO" id="GO:0009307">
    <property type="term" value="P:DNA restriction-modification system"/>
    <property type="evidence" value="ECO:0007669"/>
    <property type="project" value="InterPro"/>
</dbReference>
<keyword evidence="5" id="KW-1185">Reference proteome</keyword>
<keyword evidence="2" id="KW-0808">Transferase</keyword>
<reference evidence="4 5" key="1">
    <citation type="submission" date="2020-08" db="EMBL/GenBank/DDBJ databases">
        <title>Genome sequence of Rhizobiales bacterium strain IZ6.</title>
        <authorList>
            <person name="Nakai R."/>
            <person name="Naganuma T."/>
        </authorList>
    </citation>
    <scope>NUCLEOTIDE SEQUENCE [LARGE SCALE GENOMIC DNA]</scope>
    <source>
        <strain evidence="4 5">IZ6</strain>
    </source>
</reference>
<protein>
    <recommendedName>
        <fullName evidence="6">Site-specific DNA-methyltransferase (adenine-specific)</fullName>
    </recommendedName>
</protein>
<dbReference type="InterPro" id="IPR012327">
    <property type="entry name" value="MeTrfase_D12"/>
</dbReference>
<sequence>MSEPTRPALRWHGGKWLLAPWIIRHMPEHRVYVEPFGGAASVLLRKPRSYGEIYNDLDDDAVTLFRVLRDAGQAAQLINALELTPFARAEFQTAYEPCTDPVERARRLIARCFMGFGSNSHATAYKGATSTGFRSNSNRSGTTPAHDWRSYPDALRLIVERLAGVVIENRDAFDIMVRHDGADTLHFVDPPYLHETRSIRKAGGGMRALYRHELSRSRHEDLLRLLRDLKGMVLLCGYPDDMYDAALADWRRVQTPALADGARPRMEVLWISPAAVAALEADSARPGPLFAGVGA</sequence>
<dbReference type="PRINTS" id="PR00505">
    <property type="entry name" value="D12N6MTFRASE"/>
</dbReference>
<dbReference type="Gene3D" id="3.40.50.150">
    <property type="entry name" value="Vaccinia Virus protein VP39"/>
    <property type="match status" value="2"/>
</dbReference>
<dbReference type="SUPFAM" id="SSF53335">
    <property type="entry name" value="S-adenosyl-L-methionine-dependent methyltransferases"/>
    <property type="match status" value="1"/>
</dbReference>
<dbReference type="PANTHER" id="PTHR30481">
    <property type="entry name" value="DNA ADENINE METHYLASE"/>
    <property type="match status" value="1"/>
</dbReference>
<evidence type="ECO:0000256" key="2">
    <source>
        <dbReference type="ARBA" id="ARBA00022679"/>
    </source>
</evidence>
<proteinExistence type="predicted"/>